<dbReference type="Proteomes" id="UP000186594">
    <property type="component" value="Unassembled WGS sequence"/>
</dbReference>
<dbReference type="InterPro" id="IPR048263">
    <property type="entry name" value="Arb2"/>
</dbReference>
<dbReference type="InterPro" id="IPR053858">
    <property type="entry name" value="Arb2_dom"/>
</dbReference>
<reference evidence="2 3" key="1">
    <citation type="submission" date="2016-04" db="EMBL/GenBank/DDBJ databases">
        <title>Evolutionary innovation and constraint leading to complex multicellularity in the Ascomycota.</title>
        <authorList>
            <person name="Cisse O."/>
            <person name="Nguyen A."/>
            <person name="Hewitt D.A."/>
            <person name="Jedd G."/>
            <person name="Stajich J.E."/>
        </authorList>
    </citation>
    <scope>NUCLEOTIDE SEQUENCE [LARGE SCALE GENOMIC DNA]</scope>
    <source>
        <strain evidence="2 3">DAH-3</strain>
    </source>
</reference>
<evidence type="ECO:0000313" key="3">
    <source>
        <dbReference type="Proteomes" id="UP000186594"/>
    </source>
</evidence>
<dbReference type="PANTHER" id="PTHR21357:SF4">
    <property type="entry name" value="FAM172 FAMILY PROTEIN HOMOLOG CG10038"/>
    <property type="match status" value="1"/>
</dbReference>
<accession>A0A1U7LKB1</accession>
<dbReference type="EMBL" id="LXFE01002311">
    <property type="protein sequence ID" value="OLL23079.1"/>
    <property type="molecule type" value="Genomic_DNA"/>
</dbReference>
<protein>
    <submittedName>
        <fullName evidence="2">Protein FAM172A</fullName>
    </submittedName>
</protein>
<sequence>MFRRIPKKKTVIPVFPTTLEGHGYQYNPNSDKISMFGEPDSPYIYKRTNNELHNFRLKQQVNQHIQQIICEKLEALGLHPHTTIYCTPDINSNTEKLLVVIPESRIFGVWSDRALFDDTLNSGCVLQCIERAIKEGYSIVITNQEQLTWIRDLKKALSIPQCNALGLSHHALQVEIPGNETPQKHIQYVFEHFVLTAPAKAIYVLASGRATPILTDYLDKHCA</sequence>
<proteinExistence type="predicted"/>
<dbReference type="PANTHER" id="PTHR21357">
    <property type="entry name" value="FAM172 FAMILY PROTEIN HOMOLOG CG10038"/>
    <property type="match status" value="1"/>
</dbReference>
<organism evidence="2 3">
    <name type="scientific">Neolecta irregularis (strain DAH-3)</name>
    <dbReference type="NCBI Taxonomy" id="1198029"/>
    <lineage>
        <taxon>Eukaryota</taxon>
        <taxon>Fungi</taxon>
        <taxon>Dikarya</taxon>
        <taxon>Ascomycota</taxon>
        <taxon>Taphrinomycotina</taxon>
        <taxon>Neolectales</taxon>
        <taxon>Neolectaceae</taxon>
        <taxon>Neolecta</taxon>
    </lineage>
</organism>
<feature type="domain" description="Arb2" evidence="1">
    <location>
        <begin position="15"/>
        <end position="221"/>
    </location>
</feature>
<evidence type="ECO:0000313" key="2">
    <source>
        <dbReference type="EMBL" id="OLL23079.1"/>
    </source>
</evidence>
<dbReference type="AlphaFoldDB" id="A0A1U7LKB1"/>
<keyword evidence="3" id="KW-1185">Reference proteome</keyword>
<dbReference type="GO" id="GO:0031048">
    <property type="term" value="P:regulatory ncRNA-mediated heterochromatin formation"/>
    <property type="evidence" value="ECO:0007669"/>
    <property type="project" value="TreeGrafter"/>
</dbReference>
<evidence type="ECO:0000259" key="1">
    <source>
        <dbReference type="Pfam" id="PF22749"/>
    </source>
</evidence>
<dbReference type="Pfam" id="PF22749">
    <property type="entry name" value="Arb2"/>
    <property type="match status" value="1"/>
</dbReference>
<gene>
    <name evidence="2" type="ORF">NEOLI_001226</name>
</gene>
<dbReference type="GO" id="GO:0035197">
    <property type="term" value="F:siRNA binding"/>
    <property type="evidence" value="ECO:0007669"/>
    <property type="project" value="TreeGrafter"/>
</dbReference>
<dbReference type="GO" id="GO:0005634">
    <property type="term" value="C:nucleus"/>
    <property type="evidence" value="ECO:0007669"/>
    <property type="project" value="TreeGrafter"/>
</dbReference>
<dbReference type="OrthoDB" id="421951at2759"/>
<dbReference type="STRING" id="1198029.A0A1U7LKB1"/>
<name>A0A1U7LKB1_NEOID</name>
<comment type="caution">
    <text evidence="2">The sequence shown here is derived from an EMBL/GenBank/DDBJ whole genome shotgun (WGS) entry which is preliminary data.</text>
</comment>